<dbReference type="EMBL" id="JAABOQ010000002">
    <property type="protein sequence ID" value="NER16586.1"/>
    <property type="molecule type" value="Genomic_DNA"/>
</dbReference>
<accession>A0A6M0CFG3</accession>
<dbReference type="Proteomes" id="UP000474296">
    <property type="component" value="Unassembled WGS sequence"/>
</dbReference>
<protein>
    <submittedName>
        <fullName evidence="1">Uncharacterized protein</fullName>
    </submittedName>
</protein>
<reference evidence="1 2" key="1">
    <citation type="submission" date="2020-01" db="EMBL/GenBank/DDBJ databases">
        <title>Spongiivirga citrea KCTC 32990T.</title>
        <authorList>
            <person name="Wang G."/>
        </authorList>
    </citation>
    <scope>NUCLEOTIDE SEQUENCE [LARGE SCALE GENOMIC DNA]</scope>
    <source>
        <strain evidence="1 2">KCTC 32990</strain>
    </source>
</reference>
<gene>
    <name evidence="1" type="ORF">GWK10_05155</name>
</gene>
<dbReference type="PROSITE" id="PS51257">
    <property type="entry name" value="PROKAR_LIPOPROTEIN"/>
    <property type="match status" value="1"/>
</dbReference>
<name>A0A6M0CFG3_9FLAO</name>
<comment type="caution">
    <text evidence="1">The sequence shown here is derived from an EMBL/GenBank/DDBJ whole genome shotgun (WGS) entry which is preliminary data.</text>
</comment>
<organism evidence="1 2">
    <name type="scientific">Spongiivirga citrea</name>
    <dbReference type="NCBI Taxonomy" id="1481457"/>
    <lineage>
        <taxon>Bacteria</taxon>
        <taxon>Pseudomonadati</taxon>
        <taxon>Bacteroidota</taxon>
        <taxon>Flavobacteriia</taxon>
        <taxon>Flavobacteriales</taxon>
        <taxon>Flavobacteriaceae</taxon>
        <taxon>Spongiivirga</taxon>
    </lineage>
</organism>
<keyword evidence="2" id="KW-1185">Reference proteome</keyword>
<evidence type="ECO:0000313" key="1">
    <source>
        <dbReference type="EMBL" id="NER16586.1"/>
    </source>
</evidence>
<proteinExistence type="predicted"/>
<dbReference type="RefSeq" id="WP_164029873.1">
    <property type="nucleotide sequence ID" value="NZ_JAABOQ010000002.1"/>
</dbReference>
<dbReference type="AlphaFoldDB" id="A0A6M0CFG3"/>
<evidence type="ECO:0000313" key="2">
    <source>
        <dbReference type="Proteomes" id="UP000474296"/>
    </source>
</evidence>
<sequence>MKKPFTLLIFVSTLLISCSKEEVQYGDIVETVFFPIASDFKADGKSTINVDVRFVKDADLSKIDAKARINKTFTTHENEESEEISLAPEVTDNGRIQAEFTIVSTTRPGNFRVEIEVNKYRKFYPLKSLISLPESISLSRSSNSVQSGFLGEVIIEGLILNSEGAKASQGVKAQVLDLLEDGSSAGGVFRAQQLSSNGDSKISMVYSPGSIPSNQFITIFVELIDEDGTLLGISDNIRVFAYNE</sequence>